<dbReference type="InterPro" id="IPR002937">
    <property type="entry name" value="Amino_oxidase"/>
</dbReference>
<protein>
    <recommendedName>
        <fullName evidence="3">Pyridine nucleotide-disulfide oxidoreductase domain-containing protein 2</fullName>
    </recommendedName>
</protein>
<gene>
    <name evidence="5" type="ORF">GJR95_08745</name>
</gene>
<sequence length="500" mass="53861">MALVNQKQSSILSKPDYDAVVVGSGPNGLSAAITLQQAGLSVLVLEAKAEIGGGLRSAELTLPGFMHDVCSAVHPLAAGSPFFQSLPLAEHGLEFIYPPLSAAHPFDDGTAASLRPSVSETAHALGIDERAYLDLLEPLVRHWPTMAADVLGPLRFPKHPFDMAQFGLDALPSAVQLVKRFRTKEARGLFAGMAAHAIQPLSNLTTSAIALVLMTAGHLRGWPVPKGGSRAIANALASYFRSIGGKIETNTPIRSMSQLPSAKVAVFDVTPKQLLSIAGDRFSSGTANRLYRWQLENYRYGMGVFKVDWALDGPIPFTAPECRQAGTIHLGSTFEEIAEAERLTSQGQHPDRPYVLLAQQSVFDSTRAPEGKHTAWAYCHVPNGSTVDRTEVIERQIERYAPGFRDRILARHTMNTAQLEMYNPNYVGGDINGGIIDIRQLYTRPVVTLSPYRTSVPGIYICSSSTPPGGGVHGMCGYHAARVALREGFALPITVSLATG</sequence>
<dbReference type="GO" id="GO:0016491">
    <property type="term" value="F:oxidoreductase activity"/>
    <property type="evidence" value="ECO:0007669"/>
    <property type="project" value="InterPro"/>
</dbReference>
<dbReference type="KEGG" id="senf:GJR95_08745"/>
<proteinExistence type="predicted"/>
<evidence type="ECO:0000256" key="3">
    <source>
        <dbReference type="ARBA" id="ARBA00040298"/>
    </source>
</evidence>
<evidence type="ECO:0000313" key="5">
    <source>
        <dbReference type="EMBL" id="QHV95102.1"/>
    </source>
</evidence>
<dbReference type="PANTHER" id="PTHR10668">
    <property type="entry name" value="PHYTOENE DEHYDROGENASE"/>
    <property type="match status" value="1"/>
</dbReference>
<dbReference type="PRINTS" id="PR00411">
    <property type="entry name" value="PNDRDTASEI"/>
</dbReference>
<evidence type="ECO:0000259" key="4">
    <source>
        <dbReference type="Pfam" id="PF01593"/>
    </source>
</evidence>
<dbReference type="AlphaFoldDB" id="A0A6P1VSM0"/>
<evidence type="ECO:0000256" key="2">
    <source>
        <dbReference type="ARBA" id="ARBA00038825"/>
    </source>
</evidence>
<dbReference type="EMBL" id="CP045997">
    <property type="protein sequence ID" value="QHV95102.1"/>
    <property type="molecule type" value="Genomic_DNA"/>
</dbReference>
<reference evidence="5 6" key="1">
    <citation type="submission" date="2019-11" db="EMBL/GenBank/DDBJ databases">
        <title>Spirosoma endbachense sp. nov., isolated from a natural salt meadow.</title>
        <authorList>
            <person name="Rojas J."/>
            <person name="Ambika Manirajan B."/>
            <person name="Ratering S."/>
            <person name="Suarez C."/>
            <person name="Geissler-Plaum R."/>
            <person name="Schnell S."/>
        </authorList>
    </citation>
    <scope>NUCLEOTIDE SEQUENCE [LARGE SCALE GENOMIC DNA]</scope>
    <source>
        <strain evidence="5 6">I-24</strain>
    </source>
</reference>
<keyword evidence="6" id="KW-1185">Reference proteome</keyword>
<dbReference type="RefSeq" id="WP_162391629.1">
    <property type="nucleotide sequence ID" value="NZ_CP045997.1"/>
</dbReference>
<name>A0A6P1VSM0_9BACT</name>
<comment type="function">
    <text evidence="1">Probable oxidoreductase that may play a role as regulator of mitochondrial function.</text>
</comment>
<comment type="subunit">
    <text evidence="2">Interacts with COX5B; this interaction may contribute to localize PYROXD2 to the inner face of the inner mitochondrial membrane.</text>
</comment>
<evidence type="ECO:0000313" key="6">
    <source>
        <dbReference type="Proteomes" id="UP000464577"/>
    </source>
</evidence>
<dbReference type="InterPro" id="IPR036188">
    <property type="entry name" value="FAD/NAD-bd_sf"/>
</dbReference>
<dbReference type="Pfam" id="PF01593">
    <property type="entry name" value="Amino_oxidase"/>
    <property type="match status" value="1"/>
</dbReference>
<organism evidence="5 6">
    <name type="scientific">Spirosoma endbachense</name>
    <dbReference type="NCBI Taxonomy" id="2666025"/>
    <lineage>
        <taxon>Bacteria</taxon>
        <taxon>Pseudomonadati</taxon>
        <taxon>Bacteroidota</taxon>
        <taxon>Cytophagia</taxon>
        <taxon>Cytophagales</taxon>
        <taxon>Cytophagaceae</taxon>
        <taxon>Spirosoma</taxon>
    </lineage>
</organism>
<feature type="domain" description="Amine oxidase" evidence="4">
    <location>
        <begin position="28"/>
        <end position="271"/>
    </location>
</feature>
<dbReference type="SUPFAM" id="SSF51905">
    <property type="entry name" value="FAD/NAD(P)-binding domain"/>
    <property type="match status" value="1"/>
</dbReference>
<accession>A0A6P1VSM0</accession>
<dbReference type="Gene3D" id="3.50.50.60">
    <property type="entry name" value="FAD/NAD(P)-binding domain"/>
    <property type="match status" value="2"/>
</dbReference>
<dbReference type="PANTHER" id="PTHR10668:SF105">
    <property type="entry name" value="DEHYDROGENASE-RELATED"/>
    <property type="match status" value="1"/>
</dbReference>
<dbReference type="Proteomes" id="UP000464577">
    <property type="component" value="Chromosome"/>
</dbReference>
<evidence type="ECO:0000256" key="1">
    <source>
        <dbReference type="ARBA" id="ARBA00037217"/>
    </source>
</evidence>